<keyword evidence="3" id="KW-1185">Reference proteome</keyword>
<name>A0A142K7Q8_9CAUD</name>
<dbReference type="Proteomes" id="UP000202790">
    <property type="component" value="Segment"/>
</dbReference>
<protein>
    <submittedName>
        <fullName evidence="2">Uncharacterized protein</fullName>
    </submittedName>
</protein>
<evidence type="ECO:0000256" key="1">
    <source>
        <dbReference type="SAM" id="MobiDB-lite"/>
    </source>
</evidence>
<dbReference type="RefSeq" id="YP_009302371.1">
    <property type="nucleotide sequence ID" value="NC_031243.1"/>
</dbReference>
<proteinExistence type="predicted"/>
<accession>A0A142K7Q8</accession>
<evidence type="ECO:0000313" key="3">
    <source>
        <dbReference type="Proteomes" id="UP000202790"/>
    </source>
</evidence>
<organism evidence="2 3">
    <name type="scientific">Mycobacterium phage Xeno</name>
    <dbReference type="NCBI Taxonomy" id="1821538"/>
    <lineage>
        <taxon>Viruses</taxon>
        <taxon>Duplodnaviria</taxon>
        <taxon>Heunggongvirae</taxon>
        <taxon>Uroviricota</taxon>
        <taxon>Caudoviricetes</taxon>
        <taxon>Nclasvirinae</taxon>
        <taxon>Charlievirus</taxon>
        <taxon>Charlievirus Xeno</taxon>
    </lineage>
</organism>
<sequence>MSELTAAQQLITAEIIEHQWAYDRDGGGRCLGRECADWRGFRAAHAEHLAVEIDKAVGGLTQGTSGRLIARWRAGGGAVIESPAPAPVAKPQTRQRKSTTPVTARCRDCPRTWNLTGRVLKLTVDLHEHQRGHVVDIEEGALDA</sequence>
<evidence type="ECO:0000313" key="2">
    <source>
        <dbReference type="EMBL" id="AMS02141.1"/>
    </source>
</evidence>
<feature type="region of interest" description="Disordered" evidence="1">
    <location>
        <begin position="81"/>
        <end position="100"/>
    </location>
</feature>
<dbReference type="OrthoDB" id="12220at10239"/>
<dbReference type="EMBL" id="KU935728">
    <property type="protein sequence ID" value="AMS02141.1"/>
    <property type="molecule type" value="Genomic_DNA"/>
</dbReference>
<reference evidence="3" key="1">
    <citation type="submission" date="2016-03" db="EMBL/GenBank/DDBJ databases">
        <authorList>
            <person name="Ploux O."/>
        </authorList>
    </citation>
    <scope>NUCLEOTIDE SEQUENCE [LARGE SCALE GENOMIC DNA]</scope>
</reference>
<gene>
    <name evidence="2" type="primary">57</name>
    <name evidence="2" type="ORF">SEA_XENO_57</name>
</gene>
<dbReference type="KEGG" id="vg:29124872"/>
<dbReference type="GeneID" id="29124872"/>